<accession>A0AAF0F384</accession>
<keyword evidence="2" id="KW-1185">Reference proteome</keyword>
<dbReference type="EMBL" id="CP119960">
    <property type="protein sequence ID" value="WFD39011.1"/>
    <property type="molecule type" value="Genomic_DNA"/>
</dbReference>
<dbReference type="GO" id="GO:0030490">
    <property type="term" value="P:maturation of SSU-rRNA"/>
    <property type="evidence" value="ECO:0007669"/>
    <property type="project" value="InterPro"/>
</dbReference>
<dbReference type="GO" id="GO:0003723">
    <property type="term" value="F:RNA binding"/>
    <property type="evidence" value="ECO:0007669"/>
    <property type="project" value="TreeGrafter"/>
</dbReference>
<sequence length="747" mass="80196">MGSQAAPLVQTPIQLAVHSRTEDVSGLCSTRASNTRTSHVALGDVVRIRSSGMAKRKGIVASVEQGVAIVLMDVQTQTPVHTYTLAPSDRACTPPLVVERREGEALRRTTYLGLEHGEDTTVWALTEALDARGHRVPGTDTEKETIGVAGRVQGLFVLRTGELLAVRDQAVVLVGAQEECACARVRYDTQMLDTPAAARIVPEEGVIGALTVVGAQDTLQLAVIAVHAAAPRLRVHTSPVLPRVSVEAVASAAWEPQGTLAVLQRSGELVSAHASLESGGIQVAEARSVTLAPLREGDKTTSEILFLSPSHLLLLALPPGDKGKERATALIWDIDLDTVLAQVEWSLSATPSRGVPSVCATHATDAHVLVLIDAPHRDVVRSSVLALPVSVPDTGLLVHALHTAAQTAPWIGEEAHGGQALGAAYDAFVERIAALGDQERVAQLDALFPQLITDESERLRAAENVKASRKAPKPVLPTPFVQRILDWALPAAKKGEAAVYAPNTLRYLLERGVVSAAMVPSDALVARVRATHDWTTLYLVLRHVPDLAEKDAMAIVKDALLATSDAGAPTVARVLQHVLAPPPFSKPAMRMALRTHIVENKHVLILLDIVRCWLHTQLQAPLDAHRETRQADSVRTVPRTSIRYRTSDVRAPQLDAVVSFGEDLLDTYFPQLLADPTTHLCLAECTRALTHDANTLQTLTRLSAPLDAFALAEKSKGTAKAESKSKRLALHEASLLVPLYSRETLDV</sequence>
<dbReference type="GeneID" id="85225630"/>
<dbReference type="GO" id="GO:0005730">
    <property type="term" value="C:nucleolus"/>
    <property type="evidence" value="ECO:0007669"/>
    <property type="project" value="TreeGrafter"/>
</dbReference>
<dbReference type="RefSeq" id="XP_060121908.1">
    <property type="nucleotide sequence ID" value="XM_060265925.1"/>
</dbReference>
<name>A0AAF0F384_9BASI</name>
<dbReference type="Proteomes" id="UP001217754">
    <property type="component" value="Chromosome 3"/>
</dbReference>
<gene>
    <name evidence="1" type="ORF">MJAP1_001981</name>
</gene>
<dbReference type="AlphaFoldDB" id="A0AAF0F384"/>
<organism evidence="1 2">
    <name type="scientific">Malassezia japonica</name>
    <dbReference type="NCBI Taxonomy" id="223818"/>
    <lineage>
        <taxon>Eukaryota</taxon>
        <taxon>Fungi</taxon>
        <taxon>Dikarya</taxon>
        <taxon>Basidiomycota</taxon>
        <taxon>Ustilaginomycotina</taxon>
        <taxon>Malasseziomycetes</taxon>
        <taxon>Malasseziales</taxon>
        <taxon>Malasseziaceae</taxon>
        <taxon>Malassezia</taxon>
    </lineage>
</organism>
<evidence type="ECO:0000313" key="1">
    <source>
        <dbReference type="EMBL" id="WFD39011.1"/>
    </source>
</evidence>
<protein>
    <submittedName>
        <fullName evidence="1">Uncharacterized protein</fullName>
    </submittedName>
</protein>
<evidence type="ECO:0000313" key="2">
    <source>
        <dbReference type="Proteomes" id="UP001217754"/>
    </source>
</evidence>
<dbReference type="InterPro" id="IPR042859">
    <property type="entry name" value="NOL11"/>
</dbReference>
<reference evidence="1" key="1">
    <citation type="submission" date="2023-03" db="EMBL/GenBank/DDBJ databases">
        <title>Mating type loci evolution in Malassezia.</title>
        <authorList>
            <person name="Coelho M.A."/>
        </authorList>
    </citation>
    <scope>NUCLEOTIDE SEQUENCE</scope>
    <source>
        <strain evidence="1">CBS 9431</strain>
    </source>
</reference>
<proteinExistence type="predicted"/>
<dbReference type="PANTHER" id="PTHR15633">
    <property type="entry name" value="NUCLEOLAR PROTEIN 11"/>
    <property type="match status" value="1"/>
</dbReference>
<dbReference type="PANTHER" id="PTHR15633:SF2">
    <property type="entry name" value="NUCLEOLAR PROTEIN 11"/>
    <property type="match status" value="1"/>
</dbReference>